<accession>A0ABP9CIM2</accession>
<sequence length="419" mass="44596">MPRDASLLVTYDYGSLPPVRLAQAAERNGCALVFVTAGSDHAREMTPALEMLGSVVDAAGLEASGIADRVKRFEPEGIVTFSEGRIAPTARLAHLLDLPYHRVEDVGAITKKDLQRERLRDRGVDSVRFCEVARVADVGDALARVGLPAIVKPTTGAASRHTVSVATEAECAEAVTRILADDRARTSSARTTAVVEELLVGRPVEHPWGDYLAVDCLATGDEVRPVFVTSKFALAEPYRERGGYGQASTVPAAELDAARDLACRAVHALGIRTGIADVELKLTADGPRVIEVNGRLGGWVDDLSVRSGSADPADIAVRAALGLPVEPPAVSSGDRLAFHYLVLPPMSAHRVRDVRPGLYALRDRPGVDRVSLSTHRGAVADWRAGTDGTVASVLGTADTHDQLADLVAEIEGADWIDYD</sequence>
<evidence type="ECO:0000313" key="7">
    <source>
        <dbReference type="Proteomes" id="UP001501265"/>
    </source>
</evidence>
<dbReference type="PROSITE" id="PS50975">
    <property type="entry name" value="ATP_GRASP"/>
    <property type="match status" value="1"/>
</dbReference>
<comment type="caution">
    <text evidence="6">The sequence shown here is derived from an EMBL/GenBank/DDBJ whole genome shotgun (WGS) entry which is preliminary data.</text>
</comment>
<name>A0ABP9CIM2_9ACTN</name>
<dbReference type="Gene3D" id="3.30.470.20">
    <property type="entry name" value="ATP-grasp fold, B domain"/>
    <property type="match status" value="1"/>
</dbReference>
<keyword evidence="7" id="KW-1185">Reference proteome</keyword>
<organism evidence="6 7">
    <name type="scientific">Streptomyces ziwulingensis</name>
    <dbReference type="NCBI Taxonomy" id="1045501"/>
    <lineage>
        <taxon>Bacteria</taxon>
        <taxon>Bacillati</taxon>
        <taxon>Actinomycetota</taxon>
        <taxon>Actinomycetes</taxon>
        <taxon>Kitasatosporales</taxon>
        <taxon>Streptomycetaceae</taxon>
        <taxon>Streptomyces</taxon>
    </lineage>
</organism>
<dbReference type="Proteomes" id="UP001501265">
    <property type="component" value="Unassembled WGS sequence"/>
</dbReference>
<protein>
    <recommendedName>
        <fullName evidence="5">ATP-grasp domain-containing protein</fullName>
    </recommendedName>
</protein>
<evidence type="ECO:0000256" key="1">
    <source>
        <dbReference type="ARBA" id="ARBA00022598"/>
    </source>
</evidence>
<keyword evidence="1" id="KW-0436">Ligase</keyword>
<evidence type="ECO:0000313" key="6">
    <source>
        <dbReference type="EMBL" id="GAA4811335.1"/>
    </source>
</evidence>
<keyword evidence="3 4" id="KW-0067">ATP-binding</keyword>
<evidence type="ECO:0000256" key="4">
    <source>
        <dbReference type="PROSITE-ProRule" id="PRU00409"/>
    </source>
</evidence>
<dbReference type="PANTHER" id="PTHR43585:SF2">
    <property type="entry name" value="ATP-GRASP ENZYME FSQD"/>
    <property type="match status" value="1"/>
</dbReference>
<dbReference type="InterPro" id="IPR052032">
    <property type="entry name" value="ATP-dep_AA_Ligase"/>
</dbReference>
<proteinExistence type="predicted"/>
<dbReference type="Pfam" id="PF13535">
    <property type="entry name" value="ATP-grasp_4"/>
    <property type="match status" value="1"/>
</dbReference>
<reference evidence="7" key="1">
    <citation type="journal article" date="2019" name="Int. J. Syst. Evol. Microbiol.">
        <title>The Global Catalogue of Microorganisms (GCM) 10K type strain sequencing project: providing services to taxonomists for standard genome sequencing and annotation.</title>
        <authorList>
            <consortium name="The Broad Institute Genomics Platform"/>
            <consortium name="The Broad Institute Genome Sequencing Center for Infectious Disease"/>
            <person name="Wu L."/>
            <person name="Ma J."/>
        </authorList>
    </citation>
    <scope>NUCLEOTIDE SEQUENCE [LARGE SCALE GENOMIC DNA]</scope>
    <source>
        <strain evidence="7">JCM 18081</strain>
    </source>
</reference>
<keyword evidence="2 4" id="KW-0547">Nucleotide-binding</keyword>
<evidence type="ECO:0000256" key="3">
    <source>
        <dbReference type="ARBA" id="ARBA00022840"/>
    </source>
</evidence>
<dbReference type="EMBL" id="BAABIG010000052">
    <property type="protein sequence ID" value="GAA4811335.1"/>
    <property type="molecule type" value="Genomic_DNA"/>
</dbReference>
<dbReference type="InterPro" id="IPR011761">
    <property type="entry name" value="ATP-grasp"/>
</dbReference>
<dbReference type="RefSeq" id="WP_345622138.1">
    <property type="nucleotide sequence ID" value="NZ_BAABIG010000052.1"/>
</dbReference>
<evidence type="ECO:0000259" key="5">
    <source>
        <dbReference type="PROSITE" id="PS50975"/>
    </source>
</evidence>
<gene>
    <name evidence="6" type="ORF">GCM10023220_47860</name>
</gene>
<evidence type="ECO:0000256" key="2">
    <source>
        <dbReference type="ARBA" id="ARBA00022741"/>
    </source>
</evidence>
<feature type="domain" description="ATP-grasp" evidence="5">
    <location>
        <begin position="116"/>
        <end position="321"/>
    </location>
</feature>
<dbReference type="SUPFAM" id="SSF56059">
    <property type="entry name" value="Glutathione synthetase ATP-binding domain-like"/>
    <property type="match status" value="1"/>
</dbReference>
<dbReference type="PANTHER" id="PTHR43585">
    <property type="entry name" value="FUMIPYRROLE BIOSYNTHESIS PROTEIN C"/>
    <property type="match status" value="1"/>
</dbReference>